<evidence type="ECO:0000313" key="2">
    <source>
        <dbReference type="EMBL" id="KAL0342607.1"/>
    </source>
</evidence>
<reference evidence="2" key="1">
    <citation type="submission" date="2020-06" db="EMBL/GenBank/DDBJ databases">
        <authorList>
            <person name="Li T."/>
            <person name="Hu X."/>
            <person name="Zhang T."/>
            <person name="Song X."/>
            <person name="Zhang H."/>
            <person name="Dai N."/>
            <person name="Sheng W."/>
            <person name="Hou X."/>
            <person name="Wei L."/>
        </authorList>
    </citation>
    <scope>NUCLEOTIDE SEQUENCE</scope>
    <source>
        <strain evidence="2">KEN8</strain>
        <tissue evidence="2">Leaf</tissue>
    </source>
</reference>
<dbReference type="InterPro" id="IPR013103">
    <property type="entry name" value="RVT_2"/>
</dbReference>
<gene>
    <name evidence="2" type="ORF">Scaly_1923300</name>
</gene>
<evidence type="ECO:0000259" key="1">
    <source>
        <dbReference type="Pfam" id="PF07727"/>
    </source>
</evidence>
<organism evidence="2">
    <name type="scientific">Sesamum calycinum</name>
    <dbReference type="NCBI Taxonomy" id="2727403"/>
    <lineage>
        <taxon>Eukaryota</taxon>
        <taxon>Viridiplantae</taxon>
        <taxon>Streptophyta</taxon>
        <taxon>Embryophyta</taxon>
        <taxon>Tracheophyta</taxon>
        <taxon>Spermatophyta</taxon>
        <taxon>Magnoliopsida</taxon>
        <taxon>eudicotyledons</taxon>
        <taxon>Gunneridae</taxon>
        <taxon>Pentapetalae</taxon>
        <taxon>asterids</taxon>
        <taxon>lamiids</taxon>
        <taxon>Lamiales</taxon>
        <taxon>Pedaliaceae</taxon>
        <taxon>Sesamum</taxon>
    </lineage>
</organism>
<sequence>MAVTKPVWHKDYELNTYLQAVKDEKWVEAMGQELAALDANETWDWVPLPLGKKPIGCRWVYKLKMNPDGTVQRYKARLVAKGYNQVEGVDFFDSFSPVAKAVTVRVFLTIAVAKG</sequence>
<protein>
    <submittedName>
        <fullName evidence="2">Retrovirus-related Pol polyprotein from transposon RE1</fullName>
    </submittedName>
</protein>
<accession>A0AAW2NGD9</accession>
<feature type="domain" description="Reverse transcriptase Ty1/copia-type" evidence="1">
    <location>
        <begin position="40"/>
        <end position="114"/>
    </location>
</feature>
<dbReference type="AlphaFoldDB" id="A0AAW2NGD9"/>
<dbReference type="Pfam" id="PF07727">
    <property type="entry name" value="RVT_2"/>
    <property type="match status" value="1"/>
</dbReference>
<comment type="caution">
    <text evidence="2">The sequence shown here is derived from an EMBL/GenBank/DDBJ whole genome shotgun (WGS) entry which is preliminary data.</text>
</comment>
<dbReference type="EMBL" id="JACGWM010000011">
    <property type="protein sequence ID" value="KAL0342607.1"/>
    <property type="molecule type" value="Genomic_DNA"/>
</dbReference>
<name>A0AAW2NGD9_9LAMI</name>
<reference evidence="2" key="2">
    <citation type="journal article" date="2024" name="Plant">
        <title>Genomic evolution and insights into agronomic trait innovations of Sesamum species.</title>
        <authorList>
            <person name="Miao H."/>
            <person name="Wang L."/>
            <person name="Qu L."/>
            <person name="Liu H."/>
            <person name="Sun Y."/>
            <person name="Le M."/>
            <person name="Wang Q."/>
            <person name="Wei S."/>
            <person name="Zheng Y."/>
            <person name="Lin W."/>
            <person name="Duan Y."/>
            <person name="Cao H."/>
            <person name="Xiong S."/>
            <person name="Wang X."/>
            <person name="Wei L."/>
            <person name="Li C."/>
            <person name="Ma Q."/>
            <person name="Ju M."/>
            <person name="Zhao R."/>
            <person name="Li G."/>
            <person name="Mu C."/>
            <person name="Tian Q."/>
            <person name="Mei H."/>
            <person name="Zhang T."/>
            <person name="Gao T."/>
            <person name="Zhang H."/>
        </authorList>
    </citation>
    <scope>NUCLEOTIDE SEQUENCE</scope>
    <source>
        <strain evidence="2">KEN8</strain>
    </source>
</reference>
<proteinExistence type="predicted"/>